<gene>
    <name evidence="19" type="ORF">SAMN04488072_101227</name>
</gene>
<feature type="binding site" evidence="14">
    <location>
        <position position="211"/>
    </location>
    <ligand>
        <name>NAD(+)</name>
        <dbReference type="ChEBI" id="CHEBI:57540"/>
    </ligand>
</feature>
<evidence type="ECO:0000256" key="5">
    <source>
        <dbReference type="ARBA" id="ARBA00022490"/>
    </source>
</evidence>
<dbReference type="PANTHER" id="PTHR22912:SF217">
    <property type="entry name" value="DIHYDROLIPOYL DEHYDROGENASE"/>
    <property type="match status" value="1"/>
</dbReference>
<dbReference type="Pfam" id="PF07992">
    <property type="entry name" value="Pyr_redox_2"/>
    <property type="match status" value="1"/>
</dbReference>
<feature type="binding site" evidence="14">
    <location>
        <position position="319"/>
    </location>
    <ligand>
        <name>FAD</name>
        <dbReference type="ChEBI" id="CHEBI:57692"/>
    </ligand>
</feature>
<dbReference type="PIRSF" id="PIRSF000350">
    <property type="entry name" value="Mercury_reductase_MerA"/>
    <property type="match status" value="1"/>
</dbReference>
<feature type="binding site" evidence="14">
    <location>
        <begin position="188"/>
        <end position="195"/>
    </location>
    <ligand>
        <name>NAD(+)</name>
        <dbReference type="ChEBI" id="CHEBI:57540"/>
    </ligand>
</feature>
<organism evidence="19 20">
    <name type="scientific">Lentibacillus halodurans</name>
    <dbReference type="NCBI Taxonomy" id="237679"/>
    <lineage>
        <taxon>Bacteria</taxon>
        <taxon>Bacillati</taxon>
        <taxon>Bacillota</taxon>
        <taxon>Bacilli</taxon>
        <taxon>Bacillales</taxon>
        <taxon>Bacillaceae</taxon>
        <taxon>Lentibacillus</taxon>
    </lineage>
</organism>
<evidence type="ECO:0000256" key="16">
    <source>
        <dbReference type="RuleBase" id="RU003692"/>
    </source>
</evidence>
<dbReference type="Pfam" id="PF02852">
    <property type="entry name" value="Pyr_redox_dim"/>
    <property type="match status" value="1"/>
</dbReference>
<evidence type="ECO:0000256" key="2">
    <source>
        <dbReference type="ARBA" id="ARBA00007532"/>
    </source>
</evidence>
<keyword evidence="11 16" id="KW-0676">Redox-active center</keyword>
<dbReference type="Gene3D" id="3.30.390.30">
    <property type="match status" value="1"/>
</dbReference>
<dbReference type="InterPro" id="IPR012999">
    <property type="entry name" value="Pyr_OxRdtase_I_AS"/>
</dbReference>
<keyword evidence="10" id="KW-1015">Disulfide bond</keyword>
<dbReference type="PRINTS" id="PR00411">
    <property type="entry name" value="PNDRDTASEI"/>
</dbReference>
<evidence type="ECO:0000256" key="10">
    <source>
        <dbReference type="ARBA" id="ARBA00023157"/>
    </source>
</evidence>
<dbReference type="GO" id="GO:0005737">
    <property type="term" value="C:cytoplasm"/>
    <property type="evidence" value="ECO:0007669"/>
    <property type="project" value="UniProtKB-SubCell"/>
</dbReference>
<dbReference type="GO" id="GO:0006103">
    <property type="term" value="P:2-oxoglutarate metabolic process"/>
    <property type="evidence" value="ECO:0007669"/>
    <property type="project" value="TreeGrafter"/>
</dbReference>
<comment type="subcellular location">
    <subcellularLocation>
        <location evidence="1">Cytoplasm</location>
    </subcellularLocation>
</comment>
<evidence type="ECO:0000256" key="15">
    <source>
        <dbReference type="PIRSR" id="PIRSR000350-4"/>
    </source>
</evidence>
<evidence type="ECO:0000256" key="11">
    <source>
        <dbReference type="ARBA" id="ARBA00023284"/>
    </source>
</evidence>
<feature type="binding site" evidence="14">
    <location>
        <begin position="151"/>
        <end position="153"/>
    </location>
    <ligand>
        <name>FAD</name>
        <dbReference type="ChEBI" id="CHEBI:57692"/>
    </ligand>
</feature>
<evidence type="ECO:0000256" key="8">
    <source>
        <dbReference type="ARBA" id="ARBA00023002"/>
    </source>
</evidence>
<feature type="binding site" evidence="14">
    <location>
        <position position="279"/>
    </location>
    <ligand>
        <name>NAD(+)</name>
        <dbReference type="ChEBI" id="CHEBI:57540"/>
    </ligand>
</feature>
<dbReference type="FunFam" id="3.30.390.30:FF:000001">
    <property type="entry name" value="Dihydrolipoyl dehydrogenase"/>
    <property type="match status" value="1"/>
</dbReference>
<keyword evidence="9 14" id="KW-0520">NAD</keyword>
<evidence type="ECO:0000256" key="1">
    <source>
        <dbReference type="ARBA" id="ARBA00004496"/>
    </source>
</evidence>
<reference evidence="19 20" key="1">
    <citation type="submission" date="2016-10" db="EMBL/GenBank/DDBJ databases">
        <authorList>
            <person name="de Groot N.N."/>
        </authorList>
    </citation>
    <scope>NUCLEOTIDE SEQUENCE [LARGE SCALE GENOMIC DNA]</scope>
    <source>
        <strain evidence="19 20">CGMCC 1.3702</strain>
    </source>
</reference>
<evidence type="ECO:0000256" key="7">
    <source>
        <dbReference type="ARBA" id="ARBA00022827"/>
    </source>
</evidence>
<evidence type="ECO:0000259" key="17">
    <source>
        <dbReference type="Pfam" id="PF02852"/>
    </source>
</evidence>
<evidence type="ECO:0000256" key="4">
    <source>
        <dbReference type="ARBA" id="ARBA00016961"/>
    </source>
</evidence>
<dbReference type="PROSITE" id="PS00076">
    <property type="entry name" value="PYRIDINE_REDOX_1"/>
    <property type="match status" value="1"/>
</dbReference>
<feature type="active site" description="Proton acceptor" evidence="13">
    <location>
        <position position="452"/>
    </location>
</feature>
<feature type="binding site" evidence="14">
    <location>
        <position position="114"/>
    </location>
    <ligand>
        <name>FAD</name>
        <dbReference type="ChEBI" id="CHEBI:57692"/>
    </ligand>
</feature>
<dbReference type="Gene3D" id="3.50.50.60">
    <property type="entry name" value="FAD/NAD(P)-binding domain"/>
    <property type="match status" value="2"/>
</dbReference>
<dbReference type="GO" id="GO:0050660">
    <property type="term" value="F:flavin adenine dinucleotide binding"/>
    <property type="evidence" value="ECO:0007669"/>
    <property type="project" value="InterPro"/>
</dbReference>
<evidence type="ECO:0000259" key="18">
    <source>
        <dbReference type="Pfam" id="PF07992"/>
    </source>
</evidence>
<dbReference type="RefSeq" id="WP_090232355.1">
    <property type="nucleotide sequence ID" value="NZ_FOJW01000001.1"/>
</dbReference>
<dbReference type="PANTHER" id="PTHR22912">
    <property type="entry name" value="DISULFIDE OXIDOREDUCTASE"/>
    <property type="match status" value="1"/>
</dbReference>
<dbReference type="EMBL" id="FOJW01000001">
    <property type="protein sequence ID" value="SFA72167.1"/>
    <property type="molecule type" value="Genomic_DNA"/>
</dbReference>
<sequence>MAKEYDLVVLGGGTGGYVAAIRASQLDMQVAVVEKGELGGTCLHRGCIPSKSLLRSAEVFKQTKEASEYGIDTTGITLNFPKVQERKNRIVQTLHQGVQGLMKKGKIDVYEGFGRILGPSIFSPMPGTVSIEYENGDENTMLVPKNVLIATGSKPKTLPDLEIDGEFVMSSDEALNMEGLPSSMIIVGGGVVGIEWASMLADFGVDVTVVEYLDQILPTEDEAVAKEVESLLEKKGIHFVKGASVLPGTLQRENGVTIEAEIDGSNETFAADKMLVSVGREANTSNIGLHNTDIVVDSGFIHTNEFYRTKESHIYAIGDVIGGMQLAHVASHEGIVAVEHMADQNPLPLEYDKIPSCIYANPEVASVGLTEKQATEQGFDVKTGKFPFKAVGKALVHGESDGFVKVIADRNTEDLLGVHMIGPHVTDMISEAGLAKVLDATPWEVSQSIHPHPSLSEVMGEAAMAVEGKQIHG</sequence>
<feature type="domain" description="Pyridine nucleotide-disulphide oxidoreductase dimerisation" evidence="17">
    <location>
        <begin position="354"/>
        <end position="463"/>
    </location>
</feature>
<name>A0A1I0V803_9BACI</name>
<dbReference type="EC" id="1.8.1.4" evidence="3 16"/>
<dbReference type="STRING" id="237679.SAMN04488072_101227"/>
<dbReference type="GO" id="GO:0004148">
    <property type="term" value="F:dihydrolipoyl dehydrogenase (NADH) activity"/>
    <property type="evidence" value="ECO:0007669"/>
    <property type="project" value="UniProtKB-EC"/>
</dbReference>
<keyword evidence="20" id="KW-1185">Reference proteome</keyword>
<dbReference type="OrthoDB" id="9800167at2"/>
<evidence type="ECO:0000313" key="19">
    <source>
        <dbReference type="EMBL" id="SFA72167.1"/>
    </source>
</evidence>
<keyword evidence="7 14" id="KW-0274">FAD</keyword>
<evidence type="ECO:0000256" key="13">
    <source>
        <dbReference type="PIRSR" id="PIRSR000350-2"/>
    </source>
</evidence>
<dbReference type="PRINTS" id="PR00368">
    <property type="entry name" value="FADPNR"/>
</dbReference>
<dbReference type="SUPFAM" id="SSF55424">
    <property type="entry name" value="FAD/NAD-linked reductases, dimerisation (C-terminal) domain"/>
    <property type="match status" value="1"/>
</dbReference>
<proteinExistence type="inferred from homology"/>
<accession>A0A1I0V803</accession>
<dbReference type="InterPro" id="IPR001100">
    <property type="entry name" value="Pyr_nuc-diS_OxRdtase"/>
</dbReference>
<keyword evidence="6 16" id="KW-0285">Flavoprotein</keyword>
<keyword evidence="8 16" id="KW-0560">Oxidoreductase</keyword>
<protein>
    <recommendedName>
        <fullName evidence="4 16">Dihydrolipoyl dehydrogenase</fullName>
        <ecNumber evidence="3 16">1.8.1.4</ecNumber>
    </recommendedName>
</protein>
<evidence type="ECO:0000313" key="20">
    <source>
        <dbReference type="Proteomes" id="UP000198642"/>
    </source>
</evidence>
<comment type="similarity">
    <text evidence="2 16">Belongs to the class-I pyridine nucleotide-disulfide oxidoreductase family.</text>
</comment>
<comment type="miscellaneous">
    <text evidence="16">The active site is a redox-active disulfide bond.</text>
</comment>
<dbReference type="InterPro" id="IPR004099">
    <property type="entry name" value="Pyr_nucl-diS_OxRdtase_dimer"/>
</dbReference>
<evidence type="ECO:0000256" key="3">
    <source>
        <dbReference type="ARBA" id="ARBA00012608"/>
    </source>
</evidence>
<dbReference type="InterPro" id="IPR016156">
    <property type="entry name" value="FAD/NAD-linked_Rdtase_dimer_sf"/>
</dbReference>
<evidence type="ECO:0000256" key="14">
    <source>
        <dbReference type="PIRSR" id="PIRSR000350-3"/>
    </source>
</evidence>
<dbReference type="InterPro" id="IPR023753">
    <property type="entry name" value="FAD/NAD-binding_dom"/>
</dbReference>
<evidence type="ECO:0000256" key="12">
    <source>
        <dbReference type="ARBA" id="ARBA00049187"/>
    </source>
</evidence>
<dbReference type="AlphaFoldDB" id="A0A1I0V803"/>
<evidence type="ECO:0000256" key="6">
    <source>
        <dbReference type="ARBA" id="ARBA00022630"/>
    </source>
</evidence>
<dbReference type="InterPro" id="IPR050151">
    <property type="entry name" value="Class-I_Pyr_Nuc-Dis_Oxidored"/>
</dbReference>
<dbReference type="Proteomes" id="UP000198642">
    <property type="component" value="Unassembled WGS sequence"/>
</dbReference>
<evidence type="ECO:0000256" key="9">
    <source>
        <dbReference type="ARBA" id="ARBA00023027"/>
    </source>
</evidence>
<dbReference type="SUPFAM" id="SSF51905">
    <property type="entry name" value="FAD/NAD(P)-binding domain"/>
    <property type="match status" value="1"/>
</dbReference>
<dbReference type="NCBIfam" id="TIGR01350">
    <property type="entry name" value="lipoamide_DH"/>
    <property type="match status" value="1"/>
</dbReference>
<feature type="domain" description="FAD/NAD(P)-binding" evidence="18">
    <location>
        <begin position="5"/>
        <end position="334"/>
    </location>
</feature>
<comment type="catalytic activity">
    <reaction evidence="12 16">
        <text>N(6)-[(R)-dihydrolipoyl]-L-lysyl-[protein] + NAD(+) = N(6)-[(R)-lipoyl]-L-lysyl-[protein] + NADH + H(+)</text>
        <dbReference type="Rhea" id="RHEA:15045"/>
        <dbReference type="Rhea" id="RHEA-COMP:10474"/>
        <dbReference type="Rhea" id="RHEA-COMP:10475"/>
        <dbReference type="ChEBI" id="CHEBI:15378"/>
        <dbReference type="ChEBI" id="CHEBI:57540"/>
        <dbReference type="ChEBI" id="CHEBI:57945"/>
        <dbReference type="ChEBI" id="CHEBI:83099"/>
        <dbReference type="ChEBI" id="CHEBI:83100"/>
        <dbReference type="EC" id="1.8.1.4"/>
    </reaction>
</comment>
<keyword evidence="5" id="KW-0963">Cytoplasm</keyword>
<comment type="cofactor">
    <cofactor evidence="14 16">
        <name>FAD</name>
        <dbReference type="ChEBI" id="CHEBI:57692"/>
    </cofactor>
    <text evidence="14 16">Binds 1 FAD per subunit.</text>
</comment>
<dbReference type="InterPro" id="IPR006258">
    <property type="entry name" value="Lipoamide_DH"/>
</dbReference>
<dbReference type="InterPro" id="IPR036188">
    <property type="entry name" value="FAD/NAD-bd_sf"/>
</dbReference>
<feature type="binding site" evidence="14">
    <location>
        <position position="51"/>
    </location>
    <ligand>
        <name>FAD</name>
        <dbReference type="ChEBI" id="CHEBI:57692"/>
    </ligand>
</feature>
<feature type="disulfide bond" description="Redox-active" evidence="15">
    <location>
        <begin position="42"/>
        <end position="47"/>
    </location>
</feature>
<keyword evidence="14" id="KW-0547">Nucleotide-binding</keyword>